<organism evidence="8 9">
    <name type="scientific">Acinetobacter rudis CIP 110305</name>
    <dbReference type="NCBI Taxonomy" id="421052"/>
    <lineage>
        <taxon>Bacteria</taxon>
        <taxon>Pseudomonadati</taxon>
        <taxon>Pseudomonadota</taxon>
        <taxon>Gammaproteobacteria</taxon>
        <taxon>Moraxellales</taxon>
        <taxon>Moraxellaceae</taxon>
        <taxon>Acinetobacter</taxon>
    </lineage>
</organism>
<dbReference type="PANTHER" id="PTHR46091:SF3">
    <property type="entry name" value="AMINE OXIDASE DOMAIN-CONTAINING PROTEIN"/>
    <property type="match status" value="1"/>
</dbReference>
<evidence type="ECO:0000256" key="2">
    <source>
        <dbReference type="ARBA" id="ARBA00022729"/>
    </source>
</evidence>
<protein>
    <recommendedName>
        <fullName evidence="7">Amine oxidase domain-containing protein</fullName>
    </recommendedName>
</protein>
<proteinExistence type="predicted"/>
<dbReference type="EMBL" id="ATGI01000027">
    <property type="protein sequence ID" value="EPF73341.1"/>
    <property type="molecule type" value="Genomic_DNA"/>
</dbReference>
<evidence type="ECO:0000313" key="8">
    <source>
        <dbReference type="EMBL" id="EPF73341.1"/>
    </source>
</evidence>
<feature type="transmembrane region" description="Helical" evidence="6">
    <location>
        <begin position="12"/>
        <end position="32"/>
    </location>
</feature>
<evidence type="ECO:0000256" key="1">
    <source>
        <dbReference type="ARBA" id="ARBA00022630"/>
    </source>
</evidence>
<feature type="domain" description="Amine oxidase" evidence="7">
    <location>
        <begin position="22"/>
        <end position="530"/>
    </location>
</feature>
<dbReference type="GO" id="GO:0016491">
    <property type="term" value="F:oxidoreductase activity"/>
    <property type="evidence" value="ECO:0007669"/>
    <property type="project" value="InterPro"/>
</dbReference>
<evidence type="ECO:0000313" key="9">
    <source>
        <dbReference type="Proteomes" id="UP000014568"/>
    </source>
</evidence>
<keyword evidence="3" id="KW-0274">FAD</keyword>
<dbReference type="InterPro" id="IPR036188">
    <property type="entry name" value="FAD/NAD-bd_sf"/>
</dbReference>
<dbReference type="PATRIC" id="fig|421052.3.peg.2046"/>
<keyword evidence="6" id="KW-0472">Membrane</keyword>
<evidence type="ECO:0000256" key="4">
    <source>
        <dbReference type="ARBA" id="ARBA00022857"/>
    </source>
</evidence>
<dbReference type="eggNOG" id="COG1233">
    <property type="taxonomic scope" value="Bacteria"/>
</dbReference>
<gene>
    <name evidence="8" type="ORF">F945_02097</name>
</gene>
<keyword evidence="6" id="KW-0812">Transmembrane</keyword>
<dbReference type="InterPro" id="IPR002937">
    <property type="entry name" value="Amino_oxidase"/>
</dbReference>
<dbReference type="STRING" id="632955.GCA_000829675_03443"/>
<evidence type="ECO:0000256" key="3">
    <source>
        <dbReference type="ARBA" id="ARBA00022827"/>
    </source>
</evidence>
<keyword evidence="1" id="KW-0285">Flavoprotein</keyword>
<accession>S3P3F1</accession>
<name>S3P3F1_9GAMM</name>
<dbReference type="SUPFAM" id="SSF51905">
    <property type="entry name" value="FAD/NAD(P)-binding domain"/>
    <property type="match status" value="1"/>
</dbReference>
<dbReference type="Proteomes" id="UP000014568">
    <property type="component" value="Unassembled WGS sequence"/>
</dbReference>
<dbReference type="InterPro" id="IPR052206">
    <property type="entry name" value="Retinol_saturase"/>
</dbReference>
<sequence length="567" mass="63003">MTTHKQVENKMHWDAIVIGAGIGGLSTAAFLACNDKSTLLLEQYNVVGGCSHVFRRKRQWEFDVGIHYIGDCGETGQVTTMLNSLGLKERITFLPMDASGYDTVVTPNHRVKIPYGWDNYLANLIEAFPHEEKGLRQFIHIISTIGMAIDRSRTPASWAGTLKFTFDAGYASRWAMMPVSKLLDACKLSTEARTVVSVQFGQYGCIPAKAPVIVHAGLLQNYIEGGAWYPKGGGQVIAANLVEVIQAHGGEIKTQAKVEQILIEQAKVRGVRLESGETFYADTVISAADLKKTYLNMVGVENLPKRFVRKVKNYKMSDPFFNVFLGLDTDLQQWMPNTNYFSVPSNEPLDKTASILGDTGHPQLTQQQWLNKAEKCLPAFIHSSTVKDPHNHRHAPEGCSTLESMTMVPAQRSFWTKATDSEKYGRDQHYLDLKTQLTEIMIQRVEDVLPGIKKHIVWQEAATPLSHERYTLSTQATAYGLECNTRQFGPFRPKSKTIIPGLYLAGTSTTWGPSIEGAFLSGLHAAAAILGRDLDKEIKSGVVYANQKQLPPQNDQWDPLKVSTKLS</sequence>
<dbReference type="AlphaFoldDB" id="S3P3F1"/>
<dbReference type="Gene3D" id="3.50.50.60">
    <property type="entry name" value="FAD/NAD(P)-binding domain"/>
    <property type="match status" value="2"/>
</dbReference>
<comment type="caution">
    <text evidence="8">The sequence shown here is derived from an EMBL/GenBank/DDBJ whole genome shotgun (WGS) entry which is preliminary data.</text>
</comment>
<keyword evidence="6" id="KW-1133">Transmembrane helix</keyword>
<keyword evidence="4" id="KW-0521">NADP</keyword>
<evidence type="ECO:0000256" key="6">
    <source>
        <dbReference type="SAM" id="Phobius"/>
    </source>
</evidence>
<dbReference type="RefSeq" id="WP_016656503.1">
    <property type="nucleotide sequence ID" value="NZ_KE340353.1"/>
</dbReference>
<keyword evidence="5" id="KW-0520">NAD</keyword>
<keyword evidence="2" id="KW-0732">Signal</keyword>
<dbReference type="Pfam" id="PF01593">
    <property type="entry name" value="Amino_oxidase"/>
    <property type="match status" value="1"/>
</dbReference>
<dbReference type="PANTHER" id="PTHR46091">
    <property type="entry name" value="BLR7054 PROTEIN"/>
    <property type="match status" value="1"/>
</dbReference>
<keyword evidence="9" id="KW-1185">Reference proteome</keyword>
<reference evidence="8 9" key="1">
    <citation type="submission" date="2013-06" db="EMBL/GenBank/DDBJ databases">
        <title>The Genome Sequence of Acinetobacter rudis CIP 110305.</title>
        <authorList>
            <consortium name="The Broad Institute Genome Sequencing Platform"/>
            <consortium name="The Broad Institute Genome Sequencing Center for Infectious Disease"/>
            <person name="Cerqueira G."/>
            <person name="Feldgarden M."/>
            <person name="Courvalin P."/>
            <person name="Perichon B."/>
            <person name="Grillot-Courvalin C."/>
            <person name="Clermont D."/>
            <person name="Rocha E."/>
            <person name="Yoon E.-J."/>
            <person name="Nemec A."/>
            <person name="Young S.K."/>
            <person name="Zeng Q."/>
            <person name="Gargeya S."/>
            <person name="Fitzgerald M."/>
            <person name="Abouelleil A."/>
            <person name="Alvarado L."/>
            <person name="Berlin A.M."/>
            <person name="Chapman S.B."/>
            <person name="Dewar J."/>
            <person name="Goldberg J."/>
            <person name="Griggs A."/>
            <person name="Gujja S."/>
            <person name="Hansen M."/>
            <person name="Howarth C."/>
            <person name="Imamovic A."/>
            <person name="Larimer J."/>
            <person name="McCowan C."/>
            <person name="Murphy C."/>
            <person name="Pearson M."/>
            <person name="Priest M."/>
            <person name="Roberts A."/>
            <person name="Saif S."/>
            <person name="Shea T."/>
            <person name="Sykes S."/>
            <person name="Wortman J."/>
            <person name="Nusbaum C."/>
            <person name="Birren B."/>
        </authorList>
    </citation>
    <scope>NUCLEOTIDE SEQUENCE [LARGE SCALE GENOMIC DNA]</scope>
    <source>
        <strain evidence="8 9">CIP 110305</strain>
    </source>
</reference>
<evidence type="ECO:0000259" key="7">
    <source>
        <dbReference type="Pfam" id="PF01593"/>
    </source>
</evidence>
<dbReference type="PROSITE" id="PS51257">
    <property type="entry name" value="PROKAR_LIPOPROTEIN"/>
    <property type="match status" value="1"/>
</dbReference>
<dbReference type="HOGENOM" id="CLU_019722_1_0_6"/>
<evidence type="ECO:0000256" key="5">
    <source>
        <dbReference type="ARBA" id="ARBA00023027"/>
    </source>
</evidence>